<evidence type="ECO:0000256" key="1">
    <source>
        <dbReference type="SAM" id="SignalP"/>
    </source>
</evidence>
<dbReference type="Proteomes" id="UP001501147">
    <property type="component" value="Unassembled WGS sequence"/>
</dbReference>
<evidence type="ECO:0000313" key="2">
    <source>
        <dbReference type="EMBL" id="GAA4797168.1"/>
    </source>
</evidence>
<organism evidence="2 3">
    <name type="scientific">Streptomyces sanyensis</name>
    <dbReference type="NCBI Taxonomy" id="568869"/>
    <lineage>
        <taxon>Bacteria</taxon>
        <taxon>Bacillati</taxon>
        <taxon>Actinomycetota</taxon>
        <taxon>Actinomycetes</taxon>
        <taxon>Kitasatosporales</taxon>
        <taxon>Streptomycetaceae</taxon>
        <taxon>Streptomyces</taxon>
    </lineage>
</organism>
<evidence type="ECO:0000313" key="3">
    <source>
        <dbReference type="Proteomes" id="UP001501147"/>
    </source>
</evidence>
<dbReference type="RefSeq" id="WP_345616458.1">
    <property type="nucleotide sequence ID" value="NZ_BAABJV010000032.1"/>
</dbReference>
<name>A0ABP9BL37_9ACTN</name>
<comment type="caution">
    <text evidence="2">The sequence shown here is derived from an EMBL/GenBank/DDBJ whole genome shotgun (WGS) entry which is preliminary data.</text>
</comment>
<sequence length="216" mass="21799">MRRERRSSGGRFATAALGTAAAAVLLGGCGTGGGPGEDDWAELVAMAQPRLTDVEIASEAAADGNWRRLTGTAVVAEDLYVELDAVTGGEACGSGVSATAFDAVRGPMGGGGQRVLRRGPTAGTPAEFAVEIVPKKAAVGDTDSDGDVFGAEDVTGGGWALSAVGGGYRVDGVADTYTGHPASFYGGAEAVERAVFVGTPEFEELCERMRRALPAG</sequence>
<keyword evidence="3" id="KW-1185">Reference proteome</keyword>
<evidence type="ECO:0008006" key="4">
    <source>
        <dbReference type="Google" id="ProtNLM"/>
    </source>
</evidence>
<accession>A0ABP9BL37</accession>
<feature type="signal peptide" evidence="1">
    <location>
        <begin position="1"/>
        <end position="22"/>
    </location>
</feature>
<gene>
    <name evidence="2" type="ORF">GCM10023329_57710</name>
</gene>
<protein>
    <recommendedName>
        <fullName evidence="4">Lipoprotein</fullName>
    </recommendedName>
</protein>
<keyword evidence="1" id="KW-0732">Signal</keyword>
<proteinExistence type="predicted"/>
<feature type="chain" id="PRO_5046022243" description="Lipoprotein" evidence="1">
    <location>
        <begin position="23"/>
        <end position="216"/>
    </location>
</feature>
<dbReference type="PROSITE" id="PS51257">
    <property type="entry name" value="PROKAR_LIPOPROTEIN"/>
    <property type="match status" value="1"/>
</dbReference>
<reference evidence="3" key="1">
    <citation type="journal article" date="2019" name="Int. J. Syst. Evol. Microbiol.">
        <title>The Global Catalogue of Microorganisms (GCM) 10K type strain sequencing project: providing services to taxonomists for standard genome sequencing and annotation.</title>
        <authorList>
            <consortium name="The Broad Institute Genomics Platform"/>
            <consortium name="The Broad Institute Genome Sequencing Center for Infectious Disease"/>
            <person name="Wu L."/>
            <person name="Ma J."/>
        </authorList>
    </citation>
    <scope>NUCLEOTIDE SEQUENCE [LARGE SCALE GENOMIC DNA]</scope>
    <source>
        <strain evidence="3">JCM 18324</strain>
    </source>
</reference>
<dbReference type="EMBL" id="BAABJV010000032">
    <property type="protein sequence ID" value="GAA4797168.1"/>
    <property type="molecule type" value="Genomic_DNA"/>
</dbReference>